<reference evidence="2" key="1">
    <citation type="journal article" date="2020" name="Fungal Divers.">
        <title>Resolving the Mortierellaceae phylogeny through synthesis of multi-gene phylogenetics and phylogenomics.</title>
        <authorList>
            <person name="Vandepol N."/>
            <person name="Liber J."/>
            <person name="Desiro A."/>
            <person name="Na H."/>
            <person name="Kennedy M."/>
            <person name="Barry K."/>
            <person name="Grigoriev I.V."/>
            <person name="Miller A.N."/>
            <person name="O'Donnell K."/>
            <person name="Stajich J.E."/>
            <person name="Bonito G."/>
        </authorList>
    </citation>
    <scope>NUCLEOTIDE SEQUENCE</scope>
    <source>
        <strain evidence="2">NRRL 2769</strain>
    </source>
</reference>
<feature type="region of interest" description="Disordered" evidence="1">
    <location>
        <begin position="99"/>
        <end position="127"/>
    </location>
</feature>
<name>A0A9P6MEZ6_9FUNG</name>
<comment type="caution">
    <text evidence="2">The sequence shown here is derived from an EMBL/GenBank/DDBJ whole genome shotgun (WGS) entry which is preliminary data.</text>
</comment>
<accession>A0A9P6MEZ6</accession>
<evidence type="ECO:0000256" key="1">
    <source>
        <dbReference type="SAM" id="MobiDB-lite"/>
    </source>
</evidence>
<keyword evidence="3" id="KW-1185">Reference proteome</keyword>
<evidence type="ECO:0000313" key="2">
    <source>
        <dbReference type="EMBL" id="KAF9995901.1"/>
    </source>
</evidence>
<sequence length="194" mass="20882">MGNALCHSKTDGASGPVNGSVALSNGSEKKVIQKTQRNRTASTTSATKGKSKISKIKTKDSHPAQSSLFSSSSTTDFSESNPSPVLTANQTEQRLASLPQRNESVAQSLGSGTGSSGIVFSRSPEGSNDTTLINHQIFNNNRNSTIASSDNNTSYSLEKMHERNQVSIEYQWLEGRRYHNTPGASYLLPNDIDE</sequence>
<feature type="compositionally biased region" description="Polar residues" evidence="1">
    <location>
        <begin position="99"/>
        <end position="110"/>
    </location>
</feature>
<protein>
    <submittedName>
        <fullName evidence="2">Uncharacterized protein</fullName>
    </submittedName>
</protein>
<evidence type="ECO:0000313" key="3">
    <source>
        <dbReference type="Proteomes" id="UP000703661"/>
    </source>
</evidence>
<dbReference type="AlphaFoldDB" id="A0A9P6MEZ6"/>
<feature type="compositionally biased region" description="Low complexity" evidence="1">
    <location>
        <begin position="63"/>
        <end position="83"/>
    </location>
</feature>
<dbReference type="EMBL" id="JAAAID010003774">
    <property type="protein sequence ID" value="KAF9995901.1"/>
    <property type="molecule type" value="Genomic_DNA"/>
</dbReference>
<gene>
    <name evidence="2" type="ORF">BGZ80_007393</name>
</gene>
<dbReference type="Proteomes" id="UP000703661">
    <property type="component" value="Unassembled WGS sequence"/>
</dbReference>
<feature type="region of interest" description="Disordered" evidence="1">
    <location>
        <begin position="1"/>
        <end position="85"/>
    </location>
</feature>
<organism evidence="2 3">
    <name type="scientific">Entomortierella chlamydospora</name>
    <dbReference type="NCBI Taxonomy" id="101097"/>
    <lineage>
        <taxon>Eukaryota</taxon>
        <taxon>Fungi</taxon>
        <taxon>Fungi incertae sedis</taxon>
        <taxon>Mucoromycota</taxon>
        <taxon>Mortierellomycotina</taxon>
        <taxon>Mortierellomycetes</taxon>
        <taxon>Mortierellales</taxon>
        <taxon>Mortierellaceae</taxon>
        <taxon>Entomortierella</taxon>
    </lineage>
</organism>
<proteinExistence type="predicted"/>